<dbReference type="Pfam" id="PF00833">
    <property type="entry name" value="Ribosomal_S17e"/>
    <property type="match status" value="1"/>
</dbReference>
<accession>A0A7J3Y0T2</accession>
<keyword evidence="2 4" id="KW-0689">Ribosomal protein</keyword>
<keyword evidence="3 4" id="KW-0687">Ribonucleoprotein</keyword>
<dbReference type="GO" id="GO:0006412">
    <property type="term" value="P:translation"/>
    <property type="evidence" value="ECO:0007669"/>
    <property type="project" value="UniProtKB-UniRule"/>
</dbReference>
<dbReference type="AlphaFoldDB" id="A0A7J3Y0T2"/>
<dbReference type="SUPFAM" id="SSF116820">
    <property type="entry name" value="Rps17e-like"/>
    <property type="match status" value="1"/>
</dbReference>
<evidence type="ECO:0000313" key="5">
    <source>
        <dbReference type="EMBL" id="HHP68319.1"/>
    </source>
</evidence>
<sequence length="75" mass="8665">MGKVRIRLVKRVARQLLDSNPQLFTRDFEANKRVVSKLVSTRSKKLRNQIAGYITHLVAVRSRERKVETVEEASS</sequence>
<dbReference type="HAMAP" id="MF_00511">
    <property type="entry name" value="Ribosomal_eS17"/>
    <property type="match status" value="1"/>
</dbReference>
<dbReference type="GO" id="GO:0005840">
    <property type="term" value="C:ribosome"/>
    <property type="evidence" value="ECO:0007669"/>
    <property type="project" value="UniProtKB-KW"/>
</dbReference>
<reference evidence="5" key="1">
    <citation type="journal article" date="2020" name="mSystems">
        <title>Genome- and Community-Level Interaction Insights into Carbon Utilization and Element Cycling Functions of Hydrothermarchaeota in Hydrothermal Sediment.</title>
        <authorList>
            <person name="Zhou Z."/>
            <person name="Liu Y."/>
            <person name="Xu W."/>
            <person name="Pan J."/>
            <person name="Luo Z.H."/>
            <person name="Li M."/>
        </authorList>
    </citation>
    <scope>NUCLEOTIDE SEQUENCE [LARGE SCALE GENOMIC DNA]</scope>
    <source>
        <strain evidence="5">SpSt-110</strain>
    </source>
</reference>
<evidence type="ECO:0000256" key="3">
    <source>
        <dbReference type="ARBA" id="ARBA00023274"/>
    </source>
</evidence>
<evidence type="ECO:0000256" key="2">
    <source>
        <dbReference type="ARBA" id="ARBA00022980"/>
    </source>
</evidence>
<comment type="caution">
    <text evidence="5">The sequence shown here is derived from an EMBL/GenBank/DDBJ whole genome shotgun (WGS) entry which is preliminary data.</text>
</comment>
<protein>
    <recommendedName>
        <fullName evidence="4">Small ribosomal subunit protein eS17</fullName>
    </recommendedName>
</protein>
<dbReference type="EMBL" id="DRYK01000078">
    <property type="protein sequence ID" value="HHP68319.1"/>
    <property type="molecule type" value="Genomic_DNA"/>
</dbReference>
<evidence type="ECO:0000256" key="4">
    <source>
        <dbReference type="HAMAP-Rule" id="MF_00511"/>
    </source>
</evidence>
<gene>
    <name evidence="4" type="primary">rps17e</name>
    <name evidence="5" type="ORF">ENM60_06025</name>
</gene>
<dbReference type="PANTHER" id="PTHR10732">
    <property type="entry name" value="40S RIBOSOMAL PROTEIN S17"/>
    <property type="match status" value="1"/>
</dbReference>
<dbReference type="NCBIfam" id="NF002242">
    <property type="entry name" value="PRK01151.1"/>
    <property type="match status" value="1"/>
</dbReference>
<evidence type="ECO:0000256" key="1">
    <source>
        <dbReference type="ARBA" id="ARBA00010444"/>
    </source>
</evidence>
<dbReference type="GO" id="GO:0003735">
    <property type="term" value="F:structural constituent of ribosome"/>
    <property type="evidence" value="ECO:0007669"/>
    <property type="project" value="InterPro"/>
</dbReference>
<comment type="similarity">
    <text evidence="1 4">Belongs to the eukaryotic ribosomal protein eS17 family.</text>
</comment>
<dbReference type="InterPro" id="IPR036401">
    <property type="entry name" value="Ribosomal_eS17_sf"/>
</dbReference>
<dbReference type="Gene3D" id="1.10.60.20">
    <property type="entry name" value="Ribosomal protein S17e-like"/>
    <property type="match status" value="1"/>
</dbReference>
<dbReference type="GO" id="GO:1990904">
    <property type="term" value="C:ribonucleoprotein complex"/>
    <property type="evidence" value="ECO:0007669"/>
    <property type="project" value="UniProtKB-KW"/>
</dbReference>
<proteinExistence type="inferred from homology"/>
<organism evidence="5">
    <name type="scientific">Thermogladius calderae</name>
    <dbReference type="NCBI Taxonomy" id="1200300"/>
    <lineage>
        <taxon>Archaea</taxon>
        <taxon>Thermoproteota</taxon>
        <taxon>Thermoprotei</taxon>
        <taxon>Desulfurococcales</taxon>
        <taxon>Desulfurococcaceae</taxon>
        <taxon>Thermogladius</taxon>
    </lineage>
</organism>
<dbReference type="PANTHER" id="PTHR10732:SF0">
    <property type="entry name" value="40S RIBOSOMAL PROTEIN S17"/>
    <property type="match status" value="1"/>
</dbReference>
<dbReference type="InterPro" id="IPR001210">
    <property type="entry name" value="Ribosomal_eS17"/>
</dbReference>
<name>A0A7J3Y0T2_9CREN</name>